<feature type="domain" description="RNA polymerase sigma-70" evidence="7">
    <location>
        <begin position="66"/>
        <end position="79"/>
    </location>
</feature>
<evidence type="ECO:0000256" key="1">
    <source>
        <dbReference type="ARBA" id="ARBA00022969"/>
    </source>
</evidence>
<gene>
    <name evidence="9" type="primary">sigG</name>
    <name evidence="10" type="ORF">EDD74_102150</name>
    <name evidence="9" type="ORF">FAEUMB_17750</name>
</gene>
<dbReference type="SUPFAM" id="SSF88946">
    <property type="entry name" value="Sigma2 domain of RNA polymerase sigma factors"/>
    <property type="match status" value="1"/>
</dbReference>
<evidence type="ECO:0000256" key="2">
    <source>
        <dbReference type="ARBA" id="ARBA00023015"/>
    </source>
</evidence>
<dbReference type="GO" id="GO:0003677">
    <property type="term" value="F:DNA binding"/>
    <property type="evidence" value="ECO:0007669"/>
    <property type="project" value="UniProtKB-KW"/>
</dbReference>
<dbReference type="PRINTS" id="PR00046">
    <property type="entry name" value="SIGMA70FCT"/>
</dbReference>
<dbReference type="RefSeq" id="WP_009262934.1">
    <property type="nucleotide sequence ID" value="NZ_AP031411.1"/>
</dbReference>
<dbReference type="InterPro" id="IPR050239">
    <property type="entry name" value="Sigma-70_RNA_pol_init_factors"/>
</dbReference>
<reference evidence="10 11" key="2">
    <citation type="submission" date="2019-03" db="EMBL/GenBank/DDBJ databases">
        <title>Genomic Encyclopedia of Type Strains, Phase IV (KMG-IV): sequencing the most valuable type-strain genomes for metagenomic binning, comparative biology and taxonomic classification.</title>
        <authorList>
            <person name="Goeker M."/>
        </authorList>
    </citation>
    <scope>NUCLEOTIDE SEQUENCE [LARGE SCALE GENOMIC DNA]</scope>
    <source>
        <strain evidence="10 11">DSM 103426</strain>
    </source>
</reference>
<dbReference type="CDD" id="cd06171">
    <property type="entry name" value="Sigma70_r4"/>
    <property type="match status" value="1"/>
</dbReference>
<proteinExistence type="inferred from homology"/>
<dbReference type="InterPro" id="IPR007624">
    <property type="entry name" value="RNA_pol_sigma70_r3"/>
</dbReference>
<evidence type="ECO:0000313" key="11">
    <source>
        <dbReference type="Proteomes" id="UP000294613"/>
    </source>
</evidence>
<dbReference type="Proteomes" id="UP000294613">
    <property type="component" value="Unassembled WGS sequence"/>
</dbReference>
<keyword evidence="1" id="KW-0749">Sporulation</keyword>
<dbReference type="NCBIfam" id="TIGR02980">
    <property type="entry name" value="SigBFG"/>
    <property type="match status" value="1"/>
</dbReference>
<dbReference type="NCBIfam" id="TIGR02937">
    <property type="entry name" value="sigma70-ECF"/>
    <property type="match status" value="1"/>
</dbReference>
<dbReference type="InterPro" id="IPR013324">
    <property type="entry name" value="RNA_pol_sigma_r3/r4-like"/>
</dbReference>
<keyword evidence="2 6" id="KW-0805">Transcription regulation</keyword>
<dbReference type="InterPro" id="IPR007630">
    <property type="entry name" value="RNA_pol_sigma70_r4"/>
</dbReference>
<dbReference type="PANTHER" id="PTHR30603:SF17">
    <property type="entry name" value="RNA POLYMERASE SIGMA-G FACTOR"/>
    <property type="match status" value="1"/>
</dbReference>
<keyword evidence="12" id="KW-1185">Reference proteome</keyword>
<dbReference type="GO" id="GO:0030435">
    <property type="term" value="P:sporulation resulting in formation of a cellular spore"/>
    <property type="evidence" value="ECO:0007669"/>
    <property type="project" value="UniProtKB-KW"/>
</dbReference>
<protein>
    <recommendedName>
        <fullName evidence="6">RNA polymerase sigma factor</fullName>
    </recommendedName>
</protein>
<dbReference type="Pfam" id="PF04542">
    <property type="entry name" value="Sigma70_r2"/>
    <property type="match status" value="1"/>
</dbReference>
<evidence type="ECO:0000313" key="9">
    <source>
        <dbReference type="EMBL" id="GBU05234.1"/>
    </source>
</evidence>
<name>A0A4R3JUT6_9FIRM</name>
<evidence type="ECO:0000313" key="10">
    <source>
        <dbReference type="EMBL" id="TCS69977.1"/>
    </source>
</evidence>
<organism evidence="10 11">
    <name type="scientific">Faecalimonas umbilicata</name>
    <dbReference type="NCBI Taxonomy" id="1912855"/>
    <lineage>
        <taxon>Bacteria</taxon>
        <taxon>Bacillati</taxon>
        <taxon>Bacillota</taxon>
        <taxon>Clostridia</taxon>
        <taxon>Lachnospirales</taxon>
        <taxon>Lachnospiraceae</taxon>
        <taxon>Faecalimonas</taxon>
    </lineage>
</organism>
<dbReference type="PROSITE" id="PS00715">
    <property type="entry name" value="SIGMA70_1"/>
    <property type="match status" value="1"/>
</dbReference>
<evidence type="ECO:0000256" key="3">
    <source>
        <dbReference type="ARBA" id="ARBA00023082"/>
    </source>
</evidence>
<keyword evidence="5 6" id="KW-0804">Transcription</keyword>
<evidence type="ECO:0000256" key="6">
    <source>
        <dbReference type="RuleBase" id="RU362124"/>
    </source>
</evidence>
<dbReference type="SUPFAM" id="SSF88659">
    <property type="entry name" value="Sigma3 and sigma4 domains of RNA polymerase sigma factors"/>
    <property type="match status" value="2"/>
</dbReference>
<dbReference type="InterPro" id="IPR007627">
    <property type="entry name" value="RNA_pol_sigma70_r2"/>
</dbReference>
<keyword evidence="3 6" id="KW-0731">Sigma factor</keyword>
<dbReference type="NCBIfam" id="NF006071">
    <property type="entry name" value="PRK08215.1"/>
    <property type="match status" value="1"/>
</dbReference>
<dbReference type="AlphaFoldDB" id="A0A4R3JUT6"/>
<dbReference type="GO" id="GO:0016987">
    <property type="term" value="F:sigma factor activity"/>
    <property type="evidence" value="ECO:0007669"/>
    <property type="project" value="UniProtKB-KW"/>
</dbReference>
<dbReference type="PIRSF" id="PIRSF000770">
    <property type="entry name" value="RNA_pol_sigma-SigE/K"/>
    <property type="match status" value="1"/>
</dbReference>
<dbReference type="Gene3D" id="1.20.140.160">
    <property type="match status" value="1"/>
</dbReference>
<reference evidence="9 12" key="1">
    <citation type="journal article" date="2018" name="Int. J. Syst. Evol. Microbiol.">
        <title>Draft Genome Sequence of Faecalimonas umbilicata JCM 30896T, an Acetate-Producing Bacterium Isolated from Human Feces.</title>
        <authorList>
            <person name="Sakamoto M."/>
            <person name="Ikeyama N."/>
            <person name="Yuki M."/>
            <person name="Ohkuma M."/>
        </authorList>
    </citation>
    <scope>NUCLEOTIDE SEQUENCE [LARGE SCALE GENOMIC DNA]</scope>
    <source>
        <strain evidence="9 12">EGH7</strain>
    </source>
</reference>
<comment type="similarity">
    <text evidence="6">Belongs to the sigma-70 factor family.</text>
</comment>
<dbReference type="GO" id="GO:0006352">
    <property type="term" value="P:DNA-templated transcription initiation"/>
    <property type="evidence" value="ECO:0007669"/>
    <property type="project" value="InterPro"/>
</dbReference>
<dbReference type="InterPro" id="IPR014322">
    <property type="entry name" value="RNA_pol_sigma-B/F/G"/>
</dbReference>
<dbReference type="GeneID" id="97506335"/>
<comment type="function">
    <text evidence="6">Sigma factors are initiation factors that promote the attachment of RNA polymerase to specific initiation sites and are then released.</text>
</comment>
<dbReference type="Pfam" id="PF04545">
    <property type="entry name" value="Sigma70_r4"/>
    <property type="match status" value="1"/>
</dbReference>
<dbReference type="Proteomes" id="UP000702954">
    <property type="component" value="Unassembled WGS sequence"/>
</dbReference>
<evidence type="ECO:0000259" key="8">
    <source>
        <dbReference type="PROSITE" id="PS00716"/>
    </source>
</evidence>
<dbReference type="InterPro" id="IPR013325">
    <property type="entry name" value="RNA_pol_sigma_r2"/>
</dbReference>
<evidence type="ECO:0000256" key="5">
    <source>
        <dbReference type="ARBA" id="ARBA00023163"/>
    </source>
</evidence>
<comment type="caution">
    <text evidence="10">The sequence shown here is derived from an EMBL/GenBank/DDBJ whole genome shotgun (WGS) entry which is preliminary data.</text>
</comment>
<feature type="domain" description="RNA polymerase sigma-70" evidence="8">
    <location>
        <begin position="227"/>
        <end position="253"/>
    </location>
</feature>
<accession>A0A4R3JUT6</accession>
<dbReference type="Pfam" id="PF04539">
    <property type="entry name" value="Sigma70_r3"/>
    <property type="match status" value="1"/>
</dbReference>
<evidence type="ECO:0000259" key="7">
    <source>
        <dbReference type="PROSITE" id="PS00715"/>
    </source>
</evidence>
<dbReference type="PROSITE" id="PS00716">
    <property type="entry name" value="SIGMA70_2"/>
    <property type="match status" value="1"/>
</dbReference>
<keyword evidence="4 6" id="KW-0238">DNA-binding</keyword>
<dbReference type="Gene3D" id="1.20.120.1810">
    <property type="match status" value="1"/>
</dbReference>
<sequence length="259" mass="29604">MALSKVEICGVNTAKLPLLSNEEKEALFVKIKEGDEAARERYIKGNLRLVLSVIKRFASSNENVDDLFQIGCVGLMKAIDNFNTDLQVKFSTYAVPMIIGEIRRYLRDNNSIRVSRSLRDTAYKAIYAKEGYMKRHLKEPTVEEIAEEIGIAKEDIIFALDAIQAPMSLNEPVYNDSGDALYVMDQISDKKNREEYWVEGLSLEAAMERLNERERFIIQLRFFEGKTQMEVASQVKISQAQVSRLEKNALKTMRQYLAG</sequence>
<dbReference type="PANTHER" id="PTHR30603">
    <property type="entry name" value="RNA POLYMERASE SIGMA FACTOR RPO"/>
    <property type="match status" value="1"/>
</dbReference>
<dbReference type="InterPro" id="IPR000943">
    <property type="entry name" value="RNA_pol_sigma70"/>
</dbReference>
<dbReference type="EMBL" id="BHEO01000008">
    <property type="protein sequence ID" value="GBU05234.1"/>
    <property type="molecule type" value="Genomic_DNA"/>
</dbReference>
<evidence type="ECO:0000256" key="4">
    <source>
        <dbReference type="ARBA" id="ARBA00023125"/>
    </source>
</evidence>
<evidence type="ECO:0000313" key="12">
    <source>
        <dbReference type="Proteomes" id="UP000702954"/>
    </source>
</evidence>
<dbReference type="EMBL" id="SLZV01000002">
    <property type="protein sequence ID" value="TCS69977.1"/>
    <property type="molecule type" value="Genomic_DNA"/>
</dbReference>
<dbReference type="InterPro" id="IPR014284">
    <property type="entry name" value="RNA_pol_sigma-70_dom"/>
</dbReference>